<dbReference type="GO" id="GO:0008270">
    <property type="term" value="F:zinc ion binding"/>
    <property type="evidence" value="ECO:0007669"/>
    <property type="project" value="UniProtKB-UniRule"/>
</dbReference>
<keyword evidence="9 12" id="KW-0238">DNA-binding</keyword>
<evidence type="ECO:0000256" key="8">
    <source>
        <dbReference type="ARBA" id="ARBA00022840"/>
    </source>
</evidence>
<evidence type="ECO:0000313" key="16">
    <source>
        <dbReference type="Proteomes" id="UP001359886"/>
    </source>
</evidence>
<dbReference type="SMART" id="SM00487">
    <property type="entry name" value="DEXDc"/>
    <property type="match status" value="1"/>
</dbReference>
<feature type="binding site" evidence="12">
    <location>
        <position position="484"/>
    </location>
    <ligand>
        <name>Zn(2+)</name>
        <dbReference type="ChEBI" id="CHEBI:29105"/>
        <label>1</label>
    </ligand>
</feature>
<dbReference type="Pfam" id="PF00270">
    <property type="entry name" value="DEAD"/>
    <property type="match status" value="1"/>
</dbReference>
<keyword evidence="6 12" id="KW-0347">Helicase</keyword>
<keyword evidence="3 12" id="KW-0479">Metal-binding</keyword>
<comment type="caution">
    <text evidence="15">The sequence shown here is derived from an EMBL/GenBank/DDBJ whole genome shotgun (WGS) entry which is preliminary data.</text>
</comment>
<dbReference type="CDD" id="cd17929">
    <property type="entry name" value="DEXHc_priA"/>
    <property type="match status" value="1"/>
</dbReference>
<evidence type="ECO:0000256" key="11">
    <source>
        <dbReference type="ARBA" id="ARBA00048988"/>
    </source>
</evidence>
<dbReference type="InterPro" id="IPR001650">
    <property type="entry name" value="Helicase_C-like"/>
</dbReference>
<comment type="similarity">
    <text evidence="12">Belongs to the helicase family. PriA subfamily.</text>
</comment>
<dbReference type="Pfam" id="PF18074">
    <property type="entry name" value="PriA_C"/>
    <property type="match status" value="1"/>
</dbReference>
<dbReference type="PANTHER" id="PTHR30580:SF0">
    <property type="entry name" value="PRIMOSOMAL PROTEIN N"/>
    <property type="match status" value="1"/>
</dbReference>
<comment type="function">
    <text evidence="12">Initiates the restart of stalled replication forks, which reloads the replicative helicase on sites other than the origin of replication. Recognizes and binds to abandoned replication forks and remodels them to uncover a helicase loading site. Promotes assembly of the primosome at these replication forks.</text>
</comment>
<dbReference type="Pfam" id="PF17764">
    <property type="entry name" value="PriA_3primeBD"/>
    <property type="match status" value="1"/>
</dbReference>
<dbReference type="PANTHER" id="PTHR30580">
    <property type="entry name" value="PRIMOSOMAL PROTEIN N"/>
    <property type="match status" value="1"/>
</dbReference>
<dbReference type="EC" id="5.6.2.4" evidence="12"/>
<keyword evidence="8 12" id="KW-0067">ATP-binding</keyword>
<name>A0AAW9RAL6_9GAMM</name>
<dbReference type="GO" id="GO:1990077">
    <property type="term" value="C:primosome complex"/>
    <property type="evidence" value="ECO:0007669"/>
    <property type="project" value="UniProtKB-UniRule"/>
</dbReference>
<dbReference type="Gene3D" id="3.40.1440.60">
    <property type="entry name" value="PriA, 3(prime) DNA-binding domain"/>
    <property type="match status" value="1"/>
</dbReference>
<evidence type="ECO:0000256" key="1">
    <source>
        <dbReference type="ARBA" id="ARBA00022515"/>
    </source>
</evidence>
<dbReference type="FunFam" id="3.40.50.300:FF:000489">
    <property type="entry name" value="Primosome assembly protein PriA"/>
    <property type="match status" value="1"/>
</dbReference>
<evidence type="ECO:0000256" key="4">
    <source>
        <dbReference type="ARBA" id="ARBA00022741"/>
    </source>
</evidence>
<comment type="subunit">
    <text evidence="12">Component of the replication restart primosome.</text>
</comment>
<evidence type="ECO:0000256" key="13">
    <source>
        <dbReference type="SAM" id="MobiDB-lite"/>
    </source>
</evidence>
<feature type="binding site" evidence="12">
    <location>
        <position position="481"/>
    </location>
    <ligand>
        <name>Zn(2+)</name>
        <dbReference type="ChEBI" id="CHEBI:29105"/>
        <label>1</label>
    </ligand>
</feature>
<keyword evidence="2 12" id="KW-0235">DNA replication</keyword>
<keyword evidence="5 12" id="KW-0378">Hydrolase</keyword>
<dbReference type="InterPro" id="IPR011545">
    <property type="entry name" value="DEAD/DEAH_box_helicase_dom"/>
</dbReference>
<dbReference type="NCBIfam" id="TIGR00595">
    <property type="entry name" value="priA"/>
    <property type="match status" value="1"/>
</dbReference>
<dbReference type="EMBL" id="JAZHOG010000003">
    <property type="protein sequence ID" value="MEJ8566948.1"/>
    <property type="molecule type" value="Genomic_DNA"/>
</dbReference>
<comment type="catalytic activity">
    <reaction evidence="12">
        <text>Couples ATP hydrolysis with the unwinding of duplex DNA by translocating in the 3'-5' direction.</text>
        <dbReference type="EC" id="5.6.2.4"/>
    </reaction>
</comment>
<dbReference type="GO" id="GO:0003677">
    <property type="term" value="F:DNA binding"/>
    <property type="evidence" value="ECO:0007669"/>
    <property type="project" value="UniProtKB-UniRule"/>
</dbReference>
<keyword evidence="10 12" id="KW-0413">Isomerase</keyword>
<feature type="binding site" evidence="12">
    <location>
        <position position="441"/>
    </location>
    <ligand>
        <name>Zn(2+)</name>
        <dbReference type="ChEBI" id="CHEBI:29105"/>
        <label>1</label>
    </ligand>
</feature>
<dbReference type="GO" id="GO:0005524">
    <property type="term" value="F:ATP binding"/>
    <property type="evidence" value="ECO:0007669"/>
    <property type="project" value="UniProtKB-UniRule"/>
</dbReference>
<dbReference type="SUPFAM" id="SSF52540">
    <property type="entry name" value="P-loop containing nucleoside triphosphate hydrolases"/>
    <property type="match status" value="2"/>
</dbReference>
<evidence type="ECO:0000256" key="3">
    <source>
        <dbReference type="ARBA" id="ARBA00022723"/>
    </source>
</evidence>
<dbReference type="InterPro" id="IPR041236">
    <property type="entry name" value="PriA_C"/>
</dbReference>
<dbReference type="InterPro" id="IPR014001">
    <property type="entry name" value="Helicase_ATP-bd"/>
</dbReference>
<dbReference type="NCBIfam" id="NF004067">
    <property type="entry name" value="PRK05580.1-4"/>
    <property type="match status" value="1"/>
</dbReference>
<dbReference type="InterPro" id="IPR040498">
    <property type="entry name" value="PriA_CRR"/>
</dbReference>
<accession>A0AAW9RAL6</accession>
<dbReference type="HAMAP" id="MF_00983">
    <property type="entry name" value="PriA"/>
    <property type="match status" value="1"/>
</dbReference>
<evidence type="ECO:0000256" key="10">
    <source>
        <dbReference type="ARBA" id="ARBA00023235"/>
    </source>
</evidence>
<evidence type="ECO:0000259" key="14">
    <source>
        <dbReference type="PROSITE" id="PS51192"/>
    </source>
</evidence>
<keyword evidence="1 12" id="KW-0639">Primosome</keyword>
<dbReference type="GO" id="GO:0043138">
    <property type="term" value="F:3'-5' DNA helicase activity"/>
    <property type="evidence" value="ECO:0007669"/>
    <property type="project" value="UniProtKB-EC"/>
</dbReference>
<proteinExistence type="inferred from homology"/>
<gene>
    <name evidence="12" type="primary">priA</name>
    <name evidence="15" type="ORF">V3330_04875</name>
</gene>
<keyword evidence="7 12" id="KW-0862">Zinc</keyword>
<evidence type="ECO:0000256" key="12">
    <source>
        <dbReference type="HAMAP-Rule" id="MF_00983"/>
    </source>
</evidence>
<dbReference type="GO" id="GO:0006269">
    <property type="term" value="P:DNA replication, synthesis of primer"/>
    <property type="evidence" value="ECO:0007669"/>
    <property type="project" value="UniProtKB-KW"/>
</dbReference>
<dbReference type="PROSITE" id="PS51192">
    <property type="entry name" value="HELICASE_ATP_BIND_1"/>
    <property type="match status" value="1"/>
</dbReference>
<dbReference type="GO" id="GO:0006302">
    <property type="term" value="P:double-strand break repair"/>
    <property type="evidence" value="ECO:0007669"/>
    <property type="project" value="InterPro"/>
</dbReference>
<evidence type="ECO:0000256" key="7">
    <source>
        <dbReference type="ARBA" id="ARBA00022833"/>
    </source>
</evidence>
<feature type="binding site" evidence="12">
    <location>
        <position position="450"/>
    </location>
    <ligand>
        <name>Zn(2+)</name>
        <dbReference type="ChEBI" id="CHEBI:29105"/>
        <label>2</label>
    </ligand>
</feature>
<evidence type="ECO:0000256" key="2">
    <source>
        <dbReference type="ARBA" id="ARBA00022705"/>
    </source>
</evidence>
<dbReference type="Pfam" id="PF00271">
    <property type="entry name" value="Helicase_C"/>
    <property type="match status" value="1"/>
</dbReference>
<feature type="domain" description="Helicase ATP-binding" evidence="14">
    <location>
        <begin position="216"/>
        <end position="382"/>
    </location>
</feature>
<feature type="binding site" evidence="12">
    <location>
        <position position="468"/>
    </location>
    <ligand>
        <name>Zn(2+)</name>
        <dbReference type="ChEBI" id="CHEBI:29105"/>
        <label>2</label>
    </ligand>
</feature>
<feature type="binding site" evidence="12">
    <location>
        <position position="453"/>
    </location>
    <ligand>
        <name>Zn(2+)</name>
        <dbReference type="ChEBI" id="CHEBI:29105"/>
        <label>2</label>
    </ligand>
</feature>
<organism evidence="15 16">
    <name type="scientific">Elongatibacter sediminis</name>
    <dbReference type="NCBI Taxonomy" id="3119006"/>
    <lineage>
        <taxon>Bacteria</taxon>
        <taxon>Pseudomonadati</taxon>
        <taxon>Pseudomonadota</taxon>
        <taxon>Gammaproteobacteria</taxon>
        <taxon>Chromatiales</taxon>
        <taxon>Wenzhouxiangellaceae</taxon>
        <taxon>Elongatibacter</taxon>
    </lineage>
</organism>
<dbReference type="AlphaFoldDB" id="A0AAW9RAL6"/>
<protein>
    <recommendedName>
        <fullName evidence="12">Replication restart protein PriA</fullName>
    </recommendedName>
    <alternativeName>
        <fullName evidence="12">ATP-dependent DNA helicase PriA</fullName>
        <ecNumber evidence="12">5.6.2.4</ecNumber>
    </alternativeName>
    <alternativeName>
        <fullName evidence="12">DNA 3'-5' helicase PriA</fullName>
    </alternativeName>
</protein>
<dbReference type="InterPro" id="IPR027417">
    <property type="entry name" value="P-loop_NTPase"/>
</dbReference>
<dbReference type="GO" id="GO:0006270">
    <property type="term" value="P:DNA replication initiation"/>
    <property type="evidence" value="ECO:0007669"/>
    <property type="project" value="TreeGrafter"/>
</dbReference>
<comment type="cofactor">
    <cofactor evidence="12">
        <name>Zn(2+)</name>
        <dbReference type="ChEBI" id="CHEBI:29105"/>
    </cofactor>
    <text evidence="12">Binds 2 zinc ions per subunit.</text>
</comment>
<feature type="binding site" evidence="12">
    <location>
        <position position="471"/>
    </location>
    <ligand>
        <name>Zn(2+)</name>
        <dbReference type="ChEBI" id="CHEBI:29105"/>
        <label>2</label>
    </ligand>
</feature>
<dbReference type="RefSeq" id="WP_354694272.1">
    <property type="nucleotide sequence ID" value="NZ_JAZHOG010000003.1"/>
</dbReference>
<evidence type="ECO:0000256" key="6">
    <source>
        <dbReference type="ARBA" id="ARBA00022806"/>
    </source>
</evidence>
<dbReference type="SMART" id="SM00490">
    <property type="entry name" value="HELICc"/>
    <property type="match status" value="1"/>
</dbReference>
<comment type="catalytic activity">
    <reaction evidence="11 12">
        <text>ATP + H2O = ADP + phosphate + H(+)</text>
        <dbReference type="Rhea" id="RHEA:13065"/>
        <dbReference type="ChEBI" id="CHEBI:15377"/>
        <dbReference type="ChEBI" id="CHEBI:15378"/>
        <dbReference type="ChEBI" id="CHEBI:30616"/>
        <dbReference type="ChEBI" id="CHEBI:43474"/>
        <dbReference type="ChEBI" id="CHEBI:456216"/>
        <dbReference type="EC" id="5.6.2.4"/>
    </reaction>
</comment>
<feature type="region of interest" description="Disordered" evidence="13">
    <location>
        <begin position="184"/>
        <end position="204"/>
    </location>
</feature>
<dbReference type="GO" id="GO:0016787">
    <property type="term" value="F:hydrolase activity"/>
    <property type="evidence" value="ECO:0007669"/>
    <property type="project" value="UniProtKB-KW"/>
</dbReference>
<evidence type="ECO:0000256" key="9">
    <source>
        <dbReference type="ARBA" id="ARBA00023125"/>
    </source>
</evidence>
<feature type="binding site" evidence="12">
    <location>
        <position position="444"/>
    </location>
    <ligand>
        <name>Zn(2+)</name>
        <dbReference type="ChEBI" id="CHEBI:29105"/>
        <label>1</label>
    </ligand>
</feature>
<dbReference type="InterPro" id="IPR041222">
    <property type="entry name" value="PriA_3primeBD"/>
</dbReference>
<sequence length="732" mass="80014">MSGPSPKTVLKLALPVPLPHLFDYLPPKTPAASESPVVPGVRAVVPFGRRKLVGVVVECGAPAAVDSKRLLRVSRILDDGVPVIDTSLLGLLRWCWQYYKHAPGEVLLAALPPALRKPDGLLPEPPLRFLITEAGREQLAGPPGRAPAQRAMLKALADGPLGEDELAATGSRWRAVLKRVSEQGWVESEPEPASTARPSGGHELTGEQASAVAAIREDLGQFRCHLLDGVTGSGKTEVYLKVLEQVLRDGGQGLVLVPEIGLTPQLLRRFRQRLGLEPAVLHSGLSAGERLAAWDAARTGRARLVIGTRSALFTPMPELGLIVLDEEHDTSFKQQDGFRYSARDVAVKRAADGELPVILGSATPSLESLNNAQSGRYRHHRLRHRANRAVLPAWRVLDMRQQANVQGLAAASVEAIEETLEQGGQAMVFLNRRGYAPVLMCQSCGWHSECARCDASLTWHRSTRQLCCHHCGSQRRAPELCPDCRADALFGLGEGTQQIEEALGRRFPGVPVLRFDRDSTARKGRFGEQVEKVMEGEPCILVGTQMLAKGHHFPGVTLVVVVNVDQALYSADFRALERLGQTLLQVAGRAGRMERPGTVMLQTFHPEHEALALLIGEGYEAYAGWLLEDRRAAGLPPCAFQALLRAEAHLKSDVETFLQAAAAVFPDGGCRVYGPLPALMERVGGRYRMYLMVQGPGRPELHRQLDAWLPLLRGLREGRRVRWAIDVDPQEV</sequence>
<evidence type="ECO:0000256" key="5">
    <source>
        <dbReference type="ARBA" id="ARBA00022801"/>
    </source>
</evidence>
<evidence type="ECO:0000313" key="15">
    <source>
        <dbReference type="EMBL" id="MEJ8566948.1"/>
    </source>
</evidence>
<reference evidence="15 16" key="1">
    <citation type="submission" date="2024-02" db="EMBL/GenBank/DDBJ databases">
        <title>A novel Wenzhouxiangellaceae bacterium, isolated from coastal sediments.</title>
        <authorList>
            <person name="Du Z.-J."/>
            <person name="Ye Y.-Q."/>
            <person name="Zhang X.-Y."/>
        </authorList>
    </citation>
    <scope>NUCLEOTIDE SEQUENCE [LARGE SCALE GENOMIC DNA]</scope>
    <source>
        <strain evidence="15 16">CH-27</strain>
    </source>
</reference>
<dbReference type="InterPro" id="IPR042115">
    <property type="entry name" value="PriA_3primeBD_sf"/>
</dbReference>
<dbReference type="Gene3D" id="3.40.50.300">
    <property type="entry name" value="P-loop containing nucleotide triphosphate hydrolases"/>
    <property type="match status" value="2"/>
</dbReference>
<dbReference type="GO" id="GO:0006310">
    <property type="term" value="P:DNA recombination"/>
    <property type="evidence" value="ECO:0007669"/>
    <property type="project" value="InterPro"/>
</dbReference>
<dbReference type="InterPro" id="IPR005259">
    <property type="entry name" value="PriA"/>
</dbReference>
<dbReference type="Proteomes" id="UP001359886">
    <property type="component" value="Unassembled WGS sequence"/>
</dbReference>
<keyword evidence="16" id="KW-1185">Reference proteome</keyword>
<dbReference type="Pfam" id="PF18319">
    <property type="entry name" value="Zn_ribbon_PriA"/>
    <property type="match status" value="1"/>
</dbReference>
<keyword evidence="4 12" id="KW-0547">Nucleotide-binding</keyword>